<gene>
    <name evidence="1" type="ORF">GPAL_2921</name>
</gene>
<dbReference type="Proteomes" id="UP000006251">
    <property type="component" value="Unassembled WGS sequence"/>
</dbReference>
<dbReference type="EMBL" id="BAEQ01000050">
    <property type="protein sequence ID" value="GAC29772.1"/>
    <property type="molecule type" value="Genomic_DNA"/>
</dbReference>
<dbReference type="STRING" id="1121922.GCA_000428905_00404"/>
<name>K6ZHC3_9ALTE</name>
<accession>K6ZHC3</accession>
<organism evidence="1 2">
    <name type="scientific">Brumicola pallidula DSM 14239 = ACAM 615</name>
    <dbReference type="NCBI Taxonomy" id="1121922"/>
    <lineage>
        <taxon>Bacteria</taxon>
        <taxon>Pseudomonadati</taxon>
        <taxon>Pseudomonadota</taxon>
        <taxon>Gammaproteobacteria</taxon>
        <taxon>Alteromonadales</taxon>
        <taxon>Alteromonadaceae</taxon>
        <taxon>Brumicola</taxon>
    </lineage>
</organism>
<comment type="caution">
    <text evidence="1">The sequence shown here is derived from an EMBL/GenBank/DDBJ whole genome shotgun (WGS) entry which is preliminary data.</text>
</comment>
<dbReference type="AlphaFoldDB" id="K6ZHC3"/>
<protein>
    <submittedName>
        <fullName evidence="1">Uncharacterized protein</fullName>
    </submittedName>
</protein>
<dbReference type="RefSeq" id="WP_006013122.1">
    <property type="nucleotide sequence ID" value="NZ_BAEQ01000050.1"/>
</dbReference>
<evidence type="ECO:0000313" key="2">
    <source>
        <dbReference type="Proteomes" id="UP000006251"/>
    </source>
</evidence>
<keyword evidence="2" id="KW-1185">Reference proteome</keyword>
<reference evidence="2" key="1">
    <citation type="journal article" date="2014" name="Environ. Microbiol.">
        <title>Comparative genomics of the marine bacterial genus Glaciecola reveals the high degree of genomic diversity and genomic characteristic for cold adaptation.</title>
        <authorList>
            <person name="Qin Q.L."/>
            <person name="Xie B.B."/>
            <person name="Yu Y."/>
            <person name="Shu Y.L."/>
            <person name="Rong J.C."/>
            <person name="Zhang Y.J."/>
            <person name="Zhao D.L."/>
            <person name="Chen X.L."/>
            <person name="Zhang X.Y."/>
            <person name="Chen B."/>
            <person name="Zhou B.C."/>
            <person name="Zhang Y.Z."/>
        </authorList>
    </citation>
    <scope>NUCLEOTIDE SEQUENCE [LARGE SCALE GENOMIC DNA]</scope>
    <source>
        <strain evidence="2">ACAM 615</strain>
    </source>
</reference>
<evidence type="ECO:0000313" key="1">
    <source>
        <dbReference type="EMBL" id="GAC29772.1"/>
    </source>
</evidence>
<proteinExistence type="predicted"/>
<sequence>MNIQSNAKTLTLGVDTHLEKHVAVLVNNIGQVVDTKEVAVTTLG</sequence>